<feature type="binding site" evidence="3">
    <location>
        <position position="58"/>
    </location>
    <ligand>
        <name>substrate</name>
    </ligand>
</feature>
<keyword evidence="1 10" id="KW-0378">Hydrolase</keyword>
<evidence type="ECO:0000313" key="27">
    <source>
        <dbReference type="Proteomes" id="UP000460132"/>
    </source>
</evidence>
<dbReference type="Proteomes" id="UP000324504">
    <property type="component" value="Unassembled WGS sequence"/>
</dbReference>
<keyword evidence="30" id="KW-1185">Reference proteome</keyword>
<dbReference type="Pfam" id="PF00300">
    <property type="entry name" value="His_Phos_1"/>
    <property type="match status" value="1"/>
</dbReference>
<reference evidence="17 22" key="5">
    <citation type="submission" date="2019-01" db="EMBL/GenBank/DDBJ databases">
        <title>The genome sequence of Lactobacillus crispatus L49.</title>
        <authorList>
            <person name="Zhong J."/>
            <person name="Zhang J."/>
        </authorList>
    </citation>
    <scope>NUCLEOTIDE SEQUENCE [LARGE SCALE GENOMIC DNA]</scope>
    <source>
        <strain evidence="17 22">L49</strain>
    </source>
</reference>
<evidence type="ECO:0000313" key="15">
    <source>
        <dbReference type="EMBL" id="QHQ68659.1"/>
    </source>
</evidence>
<dbReference type="GeneID" id="69824055"/>
<dbReference type="EMBL" id="WWFF01000001">
    <property type="protein sequence ID" value="MYN52914.1"/>
    <property type="molecule type" value="Genomic_DNA"/>
</dbReference>
<dbReference type="Proteomes" id="UP000198437">
    <property type="component" value="Unassembled WGS sequence"/>
</dbReference>
<dbReference type="GO" id="GO:0045820">
    <property type="term" value="P:negative regulation of glycolytic process"/>
    <property type="evidence" value="ECO:0007669"/>
    <property type="project" value="TreeGrafter"/>
</dbReference>
<accession>A0A109DDK9</accession>
<evidence type="ECO:0000313" key="7">
    <source>
        <dbReference type="EMBL" id="KAB1972952.1"/>
    </source>
</evidence>
<evidence type="ECO:0000313" key="13">
    <source>
        <dbReference type="EMBL" id="OXC23641.1"/>
    </source>
</evidence>
<protein>
    <submittedName>
        <fullName evidence="8 9">Fructose-2,6-bisphosphatase</fullName>
    </submittedName>
    <submittedName>
        <fullName evidence="4">Histidine phosphatase family protein</fullName>
        <ecNumber evidence="10">3.1.3.-</ecNumber>
    </submittedName>
</protein>
<evidence type="ECO:0000313" key="11">
    <source>
        <dbReference type="EMBL" id="MES5149999.1"/>
    </source>
</evidence>
<dbReference type="EMBL" id="JACCPP010000026">
    <property type="protein sequence ID" value="MBI1708682.1"/>
    <property type="molecule type" value="Genomic_DNA"/>
</dbReference>
<dbReference type="Gene3D" id="3.40.50.1240">
    <property type="entry name" value="Phosphoglycerate mutase-like"/>
    <property type="match status" value="1"/>
</dbReference>
<reference evidence="13 20" key="2">
    <citation type="submission" date="2016-05" db="EMBL/GenBank/DDBJ databases">
        <authorList>
            <person name="Johnson T.J."/>
            <person name="Youmans B.P."/>
            <person name="Case K.A."/>
        </authorList>
    </citation>
    <scope>NUCLEOTIDE SEQUENCE [LARGE SCALE GENOMIC DNA]</scope>
    <source>
        <strain evidence="13 20">UMNLC6</strain>
    </source>
</reference>
<evidence type="ECO:0000313" key="6">
    <source>
        <dbReference type="EMBL" id="KAA8813261.1"/>
    </source>
</evidence>
<evidence type="ECO:0000256" key="2">
    <source>
        <dbReference type="PIRSR" id="PIRSR613078-1"/>
    </source>
</evidence>
<dbReference type="Proteomes" id="UP001434419">
    <property type="component" value="Unassembled WGS sequence"/>
</dbReference>
<feature type="binding site" evidence="3">
    <location>
        <begin position="86"/>
        <end position="89"/>
    </location>
    <ligand>
        <name>substrate</name>
    </ligand>
</feature>
<evidence type="ECO:0000313" key="30">
    <source>
        <dbReference type="Proteomes" id="UP001434419"/>
    </source>
</evidence>
<dbReference type="EMBL" id="CP047142">
    <property type="protein sequence ID" value="QHQ68659.1"/>
    <property type="molecule type" value="Genomic_DNA"/>
</dbReference>
<feature type="binding site" evidence="3">
    <location>
        <begin position="8"/>
        <end position="15"/>
    </location>
    <ligand>
        <name>substrate</name>
    </ligand>
</feature>
<reference evidence="4" key="12">
    <citation type="journal article" date="2021" name="PeerJ">
        <title>Extensive microbial diversity within the chicken gut microbiome revealed by metagenomics and culture.</title>
        <authorList>
            <person name="Gilroy R."/>
            <person name="Ravi A."/>
            <person name="Getino M."/>
            <person name="Pursley I."/>
            <person name="Horton D.L."/>
            <person name="Alikhan N.F."/>
            <person name="Baker D."/>
            <person name="Gharbi K."/>
            <person name="Hall N."/>
            <person name="Watson M."/>
            <person name="Adriaenssens E.M."/>
            <person name="Foster-Nyarko E."/>
            <person name="Jarju S."/>
            <person name="Secka A."/>
            <person name="Antonio M."/>
            <person name="Oren A."/>
            <person name="Chaudhuri R.R."/>
            <person name="La Ragione R."/>
            <person name="Hildebrand F."/>
            <person name="Pallen M.J."/>
        </authorList>
    </citation>
    <scope>NUCLEOTIDE SEQUENCE</scope>
    <source>
        <strain evidence="4">CHK194-22301</strain>
    </source>
</reference>
<evidence type="ECO:0000313" key="28">
    <source>
        <dbReference type="Proteomes" id="UP000464915"/>
    </source>
</evidence>
<evidence type="ECO:0000313" key="25">
    <source>
        <dbReference type="Proteomes" id="UP000324504"/>
    </source>
</evidence>
<accession>A0A6P1TY67</accession>
<reference evidence="24 25" key="6">
    <citation type="submission" date="2019-09" db="EMBL/GenBank/DDBJ databases">
        <title>Comparative analysis of L. crispatus genomes revealed niche specific adaptation to different host and body sites.</title>
        <authorList>
            <person name="Pan M."/>
            <person name="Hidalgo-Cantabrana C."/>
            <person name="Barrangou R."/>
        </authorList>
    </citation>
    <scope>NUCLEOTIDE SEQUENCE [LARGE SCALE GENOMIC DNA]</scope>
    <source>
        <strain evidence="6 25">NCK2488</strain>
        <strain evidence="5 24">NCK973</strain>
    </source>
</reference>
<reference evidence="12 27" key="10">
    <citation type="submission" date="2020-01" db="EMBL/GenBank/DDBJ databases">
        <title>Vaginal microbiome of pregnant Indian women: Insights into the genome of dominants Lactobacillus species.</title>
        <authorList>
            <person name="Das B."/>
            <person name="Mehta O."/>
            <person name="Ghosh T.S."/>
            <person name="Kothidar A."/>
            <person name="Gowtham M.R."/>
            <person name="Mitra R."/>
            <person name="Kshetrapal P."/>
            <person name="Wadhwa N."/>
            <person name="Thiruvengadam R."/>
            <person name="Nair G.B."/>
            <person name="Bhatnagar S."/>
            <person name="Pore S."/>
        </authorList>
    </citation>
    <scope>NUCLEOTIDE SEQUENCE [LARGE SCALE GENOMIC DNA]</scope>
    <source>
        <strain evidence="12 27">Indica2</strain>
    </source>
</reference>
<evidence type="ECO:0000313" key="4">
    <source>
        <dbReference type="EMBL" id="HJF10059.1"/>
    </source>
</evidence>
<evidence type="ECO:0000313" key="20">
    <source>
        <dbReference type="Proteomes" id="UP000198437"/>
    </source>
</evidence>
<dbReference type="AlphaFoldDB" id="A0A109DDK9"/>
<dbReference type="InterPro" id="IPR051695">
    <property type="entry name" value="Phosphoglycerate_Mutase"/>
</dbReference>
<evidence type="ECO:0000313" key="12">
    <source>
        <dbReference type="EMBL" id="MYN52914.1"/>
    </source>
</evidence>
<evidence type="ECO:0000313" key="9">
    <source>
        <dbReference type="EMBL" id="MBI1708682.1"/>
    </source>
</evidence>
<dbReference type="Proteomes" id="UP000289808">
    <property type="component" value="Unassembled WGS sequence"/>
</dbReference>
<reference evidence="10" key="14">
    <citation type="submission" date="2023-05" db="EMBL/GenBank/DDBJ databases">
        <title>Cataloging the Phylogenetic Diversity of Human Bladder Bacteria.</title>
        <authorList>
            <person name="Du J."/>
        </authorList>
    </citation>
    <scope>NUCLEOTIDE SEQUENCE</scope>
    <source>
        <strain evidence="10">UMB9226</strain>
    </source>
</reference>
<dbReference type="EMBL" id="NKLP01000162">
    <property type="protein sequence ID" value="TDN29947.1"/>
    <property type="molecule type" value="Genomic_DNA"/>
</dbReference>
<dbReference type="Proteomes" id="UP000784793">
    <property type="component" value="Unassembled WGS sequence"/>
</dbReference>
<sequence length="216" mass="24892">MKRIYIVRHGQTYINRYNKMQGWCDTPLTTPGIEGAEEAGKALSEVPFDIALSSDLKRASDTCEIIMKYNANKDELQHIASPFFREQFYGYFEGMDSEMAWRMIGGSHGYGTRQEMFAHESIDTIKDWIKEADPYHQAENAEEYWARLDDGFKLISQLDGAENILLVTHGFTIRSLWYRYGDHIPLVPGPKNASITIMTMSEKGEIKIPKWNLMHL</sequence>
<evidence type="ECO:0000256" key="1">
    <source>
        <dbReference type="ARBA" id="ARBA00022801"/>
    </source>
</evidence>
<reference evidence="4" key="13">
    <citation type="submission" date="2021-09" db="EMBL/GenBank/DDBJ databases">
        <authorList>
            <person name="Gilroy R."/>
        </authorList>
    </citation>
    <scope>NUCLEOTIDE SEQUENCE</scope>
    <source>
        <strain evidence="4">CHK194-22301</strain>
    </source>
</reference>
<proteinExistence type="predicted"/>
<evidence type="ECO:0000313" key="8">
    <source>
        <dbReference type="EMBL" id="KWU03482.1"/>
    </source>
</evidence>
<gene>
    <name evidence="11" type="ORF">ABVC42_08785</name>
    <name evidence="8" type="ORF">AEL95_07105</name>
    <name evidence="13" type="ORF">AYP82_06380</name>
    <name evidence="14" type="ORF">BHU41_00450</name>
    <name evidence="18" type="ORF">CEE75_09015</name>
    <name evidence="17" type="ORF">ERD32_07660</name>
    <name evidence="5" type="ORF">F1C02_04530</name>
    <name evidence="6" type="ORF">F1C09_02935</name>
    <name evidence="7" type="ORF">F8251_07625</name>
    <name evidence="15" type="ORF">GSR61_08955</name>
    <name evidence="12" type="ORF">GTK63_00990</name>
    <name evidence="16" type="ORF">GTO85_10310</name>
    <name evidence="9" type="ORF">HYQ56_1670</name>
    <name evidence="4" type="ORF">K8V23_04605</name>
    <name evidence="10" type="ORF">QP235_03155</name>
</gene>
<dbReference type="SMART" id="SM00855">
    <property type="entry name" value="PGAM"/>
    <property type="match status" value="1"/>
</dbReference>
<dbReference type="EMBL" id="JASOGN010000008">
    <property type="protein sequence ID" value="MDK6502207.1"/>
    <property type="molecule type" value="Genomic_DNA"/>
</dbReference>
<dbReference type="EMBL" id="VUAV01000010">
    <property type="protein sequence ID" value="KAA8813261.1"/>
    <property type="molecule type" value="Genomic_DNA"/>
</dbReference>
<name>A0A109DDK9_9LACO</name>
<dbReference type="PANTHER" id="PTHR46517">
    <property type="entry name" value="FRUCTOSE-2,6-BISPHOSPHATASE TIGAR"/>
    <property type="match status" value="1"/>
</dbReference>
<evidence type="ECO:0000313" key="21">
    <source>
        <dbReference type="Proteomes" id="UP000231914"/>
    </source>
</evidence>
<dbReference type="Proteomes" id="UP000430323">
    <property type="component" value="Unassembled WGS sequence"/>
</dbReference>
<evidence type="ECO:0000313" key="19">
    <source>
        <dbReference type="Proteomes" id="UP000067598"/>
    </source>
</evidence>
<reference evidence="18 23" key="4">
    <citation type="submission" date="2017-06" db="EMBL/GenBank/DDBJ databases">
        <authorList>
            <person name="Swanenburg J."/>
            <person name="Kort R."/>
        </authorList>
    </citation>
    <scope>NUCLEOTIDE SEQUENCE [LARGE SCALE GENOMIC DNA]</scope>
    <source>
        <strain evidence="18 23">RL05</strain>
    </source>
</reference>
<dbReference type="Proteomes" id="UP000510660">
    <property type="component" value="Chromosome"/>
</dbReference>
<dbReference type="RefSeq" id="WP_005718274.1">
    <property type="nucleotide sequence ID" value="NZ_AP025162.1"/>
</dbReference>
<dbReference type="EMBL" id="LJGP01000025">
    <property type="protein sequence ID" value="KWU03482.1"/>
    <property type="molecule type" value="Genomic_DNA"/>
</dbReference>
<dbReference type="PANTHER" id="PTHR46517:SF1">
    <property type="entry name" value="FRUCTOSE-2,6-BISPHOSPHATASE TIGAR"/>
    <property type="match status" value="1"/>
</dbReference>
<dbReference type="Proteomes" id="UP000322051">
    <property type="component" value="Unassembled WGS sequence"/>
</dbReference>
<reference evidence="7 26" key="7">
    <citation type="submission" date="2019-09" db="EMBL/GenBank/DDBJ databases">
        <title>Investigation of probiotic properties of different lactic acid bacteria.</title>
        <authorList>
            <person name="Jaomanjaka F."/>
            <person name="Blanc P."/>
        </authorList>
    </citation>
    <scope>NUCLEOTIDE SEQUENCE [LARGE SCALE GENOMIC DNA]</scope>
    <source>
        <strain evidence="7 26">BIO6272</strain>
    </source>
</reference>
<evidence type="ECO:0000313" key="18">
    <source>
        <dbReference type="EMBL" id="TDN29947.1"/>
    </source>
</evidence>
<reference evidence="14 21" key="3">
    <citation type="submission" date="2016-10" db="EMBL/GenBank/DDBJ databases">
        <title>WGS of isloates from the oral cavity of healthy individuals.</title>
        <authorList>
            <person name="Sharma S."/>
            <person name="Pal V.K."/>
            <person name="Patil P.B."/>
            <person name="Korpole S."/>
            <person name="Grover V."/>
        </authorList>
    </citation>
    <scope>NUCLEOTIDE SEQUENCE [LARGE SCALE GENOMIC DNA]</scope>
    <source>
        <strain evidence="14 21">DISK12</strain>
    </source>
</reference>
<dbReference type="Proteomes" id="UP001194414">
    <property type="component" value="Unassembled WGS sequence"/>
</dbReference>
<dbReference type="EMBL" id="SCLX01000043">
    <property type="protein sequence ID" value="RXF57330.1"/>
    <property type="molecule type" value="Genomic_DNA"/>
</dbReference>
<dbReference type="EMBL" id="DYXB01000076">
    <property type="protein sequence ID" value="HJF10059.1"/>
    <property type="molecule type" value="Genomic_DNA"/>
</dbReference>
<evidence type="ECO:0000256" key="3">
    <source>
        <dbReference type="PIRSR" id="PIRSR613078-2"/>
    </source>
</evidence>
<organism evidence="8 19">
    <name type="scientific">Lactobacillus crispatus</name>
    <dbReference type="NCBI Taxonomy" id="47770"/>
    <lineage>
        <taxon>Bacteria</taxon>
        <taxon>Bacillati</taxon>
        <taxon>Bacillota</taxon>
        <taxon>Bacilli</taxon>
        <taxon>Lactobacillales</taxon>
        <taxon>Lactobacillaceae</taxon>
        <taxon>Lactobacillus</taxon>
    </lineage>
</organism>
<dbReference type="EC" id="3.1.3.-" evidence="10"/>
<dbReference type="CDD" id="cd07067">
    <property type="entry name" value="HP_PGM_like"/>
    <property type="match status" value="1"/>
</dbReference>
<dbReference type="Proteomes" id="UP000464915">
    <property type="component" value="Chromosome"/>
</dbReference>
<dbReference type="PATRIC" id="fig|47770.28.peg.858"/>
<evidence type="ECO:0000313" key="24">
    <source>
        <dbReference type="Proteomes" id="UP000322051"/>
    </source>
</evidence>
<dbReference type="GO" id="GO:0005829">
    <property type="term" value="C:cytosol"/>
    <property type="evidence" value="ECO:0007669"/>
    <property type="project" value="TreeGrafter"/>
</dbReference>
<reference evidence="16 29" key="9">
    <citation type="submission" date="2020-01" db="EMBL/GenBank/DDBJ databases">
        <title>Complete and circular genome sequences of six lactobacillus isolates from horses.</title>
        <authorList>
            <person name="Hassan H.M."/>
        </authorList>
    </citation>
    <scope>NUCLEOTIDE SEQUENCE [LARGE SCALE GENOMIC DNA]</scope>
    <source>
        <strain evidence="16 29">1D</strain>
    </source>
</reference>
<evidence type="ECO:0000313" key="10">
    <source>
        <dbReference type="EMBL" id="MDK6502207.1"/>
    </source>
</evidence>
<evidence type="ECO:0000313" key="29">
    <source>
        <dbReference type="Proteomes" id="UP000510660"/>
    </source>
</evidence>
<dbReference type="Proteomes" id="UP001230300">
    <property type="component" value="Unassembled WGS sequence"/>
</dbReference>
<dbReference type="InterPro" id="IPR029033">
    <property type="entry name" value="His_PPase_superfam"/>
</dbReference>
<evidence type="ECO:0000313" key="5">
    <source>
        <dbReference type="EMBL" id="KAA8798436.1"/>
    </source>
</evidence>
<dbReference type="OMA" id="SITIMNM"/>
<reference evidence="15 28" key="8">
    <citation type="submission" date="2019-12" db="EMBL/GenBank/DDBJ databases">
        <title>Complete Genome Sequences of Lactobacillus strains, C25 and P38, Isolated from Chicken Cecum.</title>
        <authorList>
            <person name="Hassan H.M."/>
            <person name="Mendoza M."/>
            <person name="Rezvani M."/>
            <person name="Koci M.D."/>
            <person name="Dickey A.N."/>
            <person name="Scholl E.H."/>
        </authorList>
    </citation>
    <scope>NUCLEOTIDE SEQUENCE [LARGE SCALE GENOMIC DNA]</scope>
    <source>
        <strain evidence="15 28">C25</strain>
    </source>
</reference>
<dbReference type="EMBL" id="JBETVU010000012">
    <property type="protein sequence ID" value="MES5149999.1"/>
    <property type="molecule type" value="Genomic_DNA"/>
</dbReference>
<feature type="active site" description="Tele-phosphohistidine intermediate" evidence="2">
    <location>
        <position position="9"/>
    </location>
</feature>
<dbReference type="Proteomes" id="UP000231914">
    <property type="component" value="Unassembled WGS sequence"/>
</dbReference>
<dbReference type="GO" id="GO:0004331">
    <property type="term" value="F:fructose-2,6-bisphosphate 2-phosphatase activity"/>
    <property type="evidence" value="ECO:0007669"/>
    <property type="project" value="TreeGrafter"/>
</dbReference>
<dbReference type="Proteomes" id="UP000067598">
    <property type="component" value="Unassembled WGS sequence"/>
</dbReference>
<dbReference type="EMBL" id="CP047415">
    <property type="protein sequence ID" value="QLL74695.1"/>
    <property type="molecule type" value="Genomic_DNA"/>
</dbReference>
<feature type="active site" description="Proton donor/acceptor" evidence="2">
    <location>
        <position position="86"/>
    </location>
</feature>
<evidence type="ECO:0000313" key="23">
    <source>
        <dbReference type="Proteomes" id="UP000295195"/>
    </source>
</evidence>
<evidence type="ECO:0000313" key="16">
    <source>
        <dbReference type="EMBL" id="QLL74695.1"/>
    </source>
</evidence>
<dbReference type="EMBL" id="VUAO01000009">
    <property type="protein sequence ID" value="KAA8798436.1"/>
    <property type="molecule type" value="Genomic_DNA"/>
</dbReference>
<reference evidence="9" key="11">
    <citation type="submission" date="2020-07" db="EMBL/GenBank/DDBJ databases">
        <title>Comparative genomics analyses of Lactobacillus crispatus isolated from different ecological niches.</title>
        <authorList>
            <person name="Mancino W."/>
            <person name="Mancabelli L."/>
            <person name="Lugli G.A."/>
            <person name="Milani C."/>
            <person name="Viappiani A."/>
            <person name="Anzalone R."/>
            <person name="Longhi G."/>
            <person name="Ventura M."/>
            <person name="Turroni F."/>
        </authorList>
    </citation>
    <scope>NUCLEOTIDE SEQUENCE</scope>
    <source>
        <strain evidence="9">LB65</strain>
    </source>
</reference>
<dbReference type="InterPro" id="IPR013078">
    <property type="entry name" value="His_Pase_superF_clade-1"/>
</dbReference>
<dbReference type="Proteomes" id="UP000295195">
    <property type="component" value="Unassembled WGS sequence"/>
</dbReference>
<evidence type="ECO:0000313" key="17">
    <source>
        <dbReference type="EMBL" id="RXF57330.1"/>
    </source>
</evidence>
<dbReference type="GO" id="GO:0043456">
    <property type="term" value="P:regulation of pentose-phosphate shunt"/>
    <property type="evidence" value="ECO:0007669"/>
    <property type="project" value="TreeGrafter"/>
</dbReference>
<evidence type="ECO:0000313" key="22">
    <source>
        <dbReference type="Proteomes" id="UP000289808"/>
    </source>
</evidence>
<reference evidence="8 19" key="1">
    <citation type="journal article" date="2016" name="Microbiology (Mosc.)">
        <title>Comparison of Lactobacillus crispatus isolates from Lactobacillus-dominated vaginal microbiomes with isolates from microbiomes containing bacterial vaginosis-associated bacteria.</title>
        <authorList>
            <person name="Abdelmaksoud A.A."/>
            <person name="Koparde V.N."/>
            <person name="Sheth N.U."/>
            <person name="Serrano M.G."/>
            <person name="Glascock A.L."/>
            <person name="Fettweis J.M."/>
            <person name="Strauss Iii J.F."/>
            <person name="Buck G.A."/>
            <person name="Jefferson K.K."/>
        </authorList>
    </citation>
    <scope>NUCLEOTIDE SEQUENCE [LARGE SCALE GENOMIC DNA]</scope>
    <source>
        <strain evidence="8 19">VMC3</strain>
    </source>
</reference>
<dbReference type="EMBL" id="LYQW01000006">
    <property type="protein sequence ID" value="OXC23641.1"/>
    <property type="molecule type" value="Genomic_DNA"/>
</dbReference>
<evidence type="ECO:0000313" key="26">
    <source>
        <dbReference type="Proteomes" id="UP000430323"/>
    </source>
</evidence>
<dbReference type="SUPFAM" id="SSF53254">
    <property type="entry name" value="Phosphoglycerate mutase-like"/>
    <property type="match status" value="1"/>
</dbReference>
<dbReference type="Proteomes" id="UP000460132">
    <property type="component" value="Unassembled WGS sequence"/>
</dbReference>
<reference evidence="11" key="15">
    <citation type="submission" date="2024-06" db="EMBL/GenBank/DDBJ databases">
        <title>Vaginal Lactobacillus fatty acid response mechanisms reveal a metabolite-targeted strategy for bacterial vaginosis treatment.</title>
        <authorList>
            <person name="Zhu M."/>
            <person name="Blainey P.C."/>
            <person name="Bloom S.M."/>
            <person name="Kwon D.S."/>
        </authorList>
    </citation>
    <scope>NUCLEOTIDE SEQUENCE</scope>
    <source>
        <strain evidence="11">194_F1_1</strain>
    </source>
</reference>
<dbReference type="EMBL" id="MKXG01000103">
    <property type="protein sequence ID" value="PJZ16850.1"/>
    <property type="molecule type" value="Genomic_DNA"/>
</dbReference>
<dbReference type="EMBL" id="WBOB01000044">
    <property type="protein sequence ID" value="KAB1972952.1"/>
    <property type="molecule type" value="Genomic_DNA"/>
</dbReference>
<evidence type="ECO:0000313" key="14">
    <source>
        <dbReference type="EMBL" id="PJZ16850.1"/>
    </source>
</evidence>